<feature type="transmembrane region" description="Helical" evidence="1">
    <location>
        <begin position="18"/>
        <end position="42"/>
    </location>
</feature>
<evidence type="ECO:0000313" key="2">
    <source>
        <dbReference type="EMBL" id="KAF1084313.1"/>
    </source>
</evidence>
<dbReference type="EMBL" id="LSRS01000005">
    <property type="protein sequence ID" value="KAF1084313.1"/>
    <property type="molecule type" value="Genomic_DNA"/>
</dbReference>
<keyword evidence="1" id="KW-0812">Transmembrane</keyword>
<keyword evidence="3" id="KW-1185">Reference proteome</keyword>
<dbReference type="Proteomes" id="UP000798488">
    <property type="component" value="Unassembled WGS sequence"/>
</dbReference>
<organism evidence="2 3">
    <name type="scientific">Sporotomaculum syntrophicum</name>
    <dbReference type="NCBI Taxonomy" id="182264"/>
    <lineage>
        <taxon>Bacteria</taxon>
        <taxon>Bacillati</taxon>
        <taxon>Bacillota</taxon>
        <taxon>Clostridia</taxon>
        <taxon>Eubacteriales</taxon>
        <taxon>Desulfallaceae</taxon>
        <taxon>Sporotomaculum</taxon>
    </lineage>
</organism>
<keyword evidence="1" id="KW-0472">Membrane</keyword>
<evidence type="ECO:0000256" key="1">
    <source>
        <dbReference type="SAM" id="Phobius"/>
    </source>
</evidence>
<name>A0A9D3AY23_9FIRM</name>
<reference evidence="2" key="1">
    <citation type="submission" date="2016-02" db="EMBL/GenBank/DDBJ databases">
        <title>Draft Genome Sequence of Sporotomaculum syntrophicum Strain FB, a Syntrophic Benzoate Degrader.</title>
        <authorList>
            <person name="Nobu M.K."/>
            <person name="Narihiro T."/>
            <person name="Qiu Y.-L."/>
            <person name="Ohashi A."/>
            <person name="Liu W.-T."/>
            <person name="Yuji S."/>
        </authorList>
    </citation>
    <scope>NUCLEOTIDE SEQUENCE</scope>
    <source>
        <strain evidence="2">FB</strain>
    </source>
</reference>
<protein>
    <submittedName>
        <fullName evidence="2">Uncharacterized protein</fullName>
    </submittedName>
</protein>
<dbReference type="AlphaFoldDB" id="A0A9D3AY23"/>
<proteinExistence type="predicted"/>
<sequence length="64" mass="7406">MGGLIESLGLNMTFVAQILNFILLTVFLIVPILLFIYIFFVINDIRQRVRNIENILIEIKVAKK</sequence>
<gene>
    <name evidence="2" type="ORF">SPSYN_02089</name>
</gene>
<keyword evidence="1" id="KW-1133">Transmembrane helix</keyword>
<comment type="caution">
    <text evidence="2">The sequence shown here is derived from an EMBL/GenBank/DDBJ whole genome shotgun (WGS) entry which is preliminary data.</text>
</comment>
<accession>A0A9D3AY23</accession>
<evidence type="ECO:0000313" key="3">
    <source>
        <dbReference type="Proteomes" id="UP000798488"/>
    </source>
</evidence>